<dbReference type="EMBL" id="JBHUIJ010000006">
    <property type="protein sequence ID" value="MFD2237209.1"/>
    <property type="molecule type" value="Genomic_DNA"/>
</dbReference>
<dbReference type="InterPro" id="IPR043138">
    <property type="entry name" value="GGT_lsub"/>
</dbReference>
<gene>
    <name evidence="12" type="primary">ggt</name>
    <name evidence="12" type="ORF">ACFSKQ_06985</name>
</gene>
<evidence type="ECO:0000256" key="2">
    <source>
        <dbReference type="ARBA" id="ARBA00001089"/>
    </source>
</evidence>
<comment type="catalytic activity">
    <reaction evidence="8 9">
        <text>an N-terminal (5-L-glutamyl)-[peptide] + an alpha-amino acid = 5-L-glutamyl amino acid + an N-terminal L-alpha-aminoacyl-[peptide]</text>
        <dbReference type="Rhea" id="RHEA:23904"/>
        <dbReference type="Rhea" id="RHEA-COMP:9780"/>
        <dbReference type="Rhea" id="RHEA-COMP:9795"/>
        <dbReference type="ChEBI" id="CHEBI:77644"/>
        <dbReference type="ChEBI" id="CHEBI:78597"/>
        <dbReference type="ChEBI" id="CHEBI:78599"/>
        <dbReference type="ChEBI" id="CHEBI:78608"/>
        <dbReference type="EC" id="2.3.2.2"/>
    </reaction>
</comment>
<evidence type="ECO:0000256" key="11">
    <source>
        <dbReference type="SAM" id="SignalP"/>
    </source>
</evidence>
<evidence type="ECO:0000256" key="10">
    <source>
        <dbReference type="SAM" id="MobiDB-lite"/>
    </source>
</evidence>
<dbReference type="PRINTS" id="PR01210">
    <property type="entry name" value="GGTRANSPTASE"/>
</dbReference>
<dbReference type="Proteomes" id="UP001597371">
    <property type="component" value="Unassembled WGS sequence"/>
</dbReference>
<name>A0ABW5CIT4_9HYPH</name>
<dbReference type="Pfam" id="PF01019">
    <property type="entry name" value="G_glu_transpept"/>
    <property type="match status" value="1"/>
</dbReference>
<evidence type="ECO:0000256" key="5">
    <source>
        <dbReference type="ARBA" id="ARBA00022801"/>
    </source>
</evidence>
<organism evidence="12 13">
    <name type="scientific">Aureimonas populi</name>
    <dbReference type="NCBI Taxonomy" id="1701758"/>
    <lineage>
        <taxon>Bacteria</taxon>
        <taxon>Pseudomonadati</taxon>
        <taxon>Pseudomonadota</taxon>
        <taxon>Alphaproteobacteria</taxon>
        <taxon>Hyphomicrobiales</taxon>
        <taxon>Aurantimonadaceae</taxon>
        <taxon>Aureimonas</taxon>
    </lineage>
</organism>
<keyword evidence="13" id="KW-1185">Reference proteome</keyword>
<dbReference type="SUPFAM" id="SSF56235">
    <property type="entry name" value="N-terminal nucleophile aminohydrolases (Ntn hydrolases)"/>
    <property type="match status" value="1"/>
</dbReference>
<comment type="similarity">
    <text evidence="3 9">Belongs to the gamma-glutamyltransferase family.</text>
</comment>
<dbReference type="GO" id="GO:0103068">
    <property type="term" value="F:leukotriene C4 gamma-glutamyl transferase activity"/>
    <property type="evidence" value="ECO:0007669"/>
    <property type="project" value="UniProtKB-EC"/>
</dbReference>
<proteinExistence type="inferred from homology"/>
<dbReference type="InterPro" id="IPR000101">
    <property type="entry name" value="GGT_peptidase"/>
</dbReference>
<reference evidence="13" key="1">
    <citation type="journal article" date="2019" name="Int. J. Syst. Evol. Microbiol.">
        <title>The Global Catalogue of Microorganisms (GCM) 10K type strain sequencing project: providing services to taxonomists for standard genome sequencing and annotation.</title>
        <authorList>
            <consortium name="The Broad Institute Genomics Platform"/>
            <consortium name="The Broad Institute Genome Sequencing Center for Infectious Disease"/>
            <person name="Wu L."/>
            <person name="Ma J."/>
        </authorList>
    </citation>
    <scope>NUCLEOTIDE SEQUENCE [LARGE SCALE GENOMIC DNA]</scope>
    <source>
        <strain evidence="13">ZS-35-S2</strain>
    </source>
</reference>
<dbReference type="InterPro" id="IPR029055">
    <property type="entry name" value="Ntn_hydrolases_N"/>
</dbReference>
<comment type="catalytic activity">
    <reaction evidence="2 9">
        <text>glutathione + H2O = L-cysteinylglycine + L-glutamate</text>
        <dbReference type="Rhea" id="RHEA:28807"/>
        <dbReference type="ChEBI" id="CHEBI:15377"/>
        <dbReference type="ChEBI" id="CHEBI:29985"/>
        <dbReference type="ChEBI" id="CHEBI:57925"/>
        <dbReference type="ChEBI" id="CHEBI:61694"/>
        <dbReference type="EC" id="3.4.19.13"/>
    </reaction>
</comment>
<dbReference type="Gene3D" id="1.10.246.130">
    <property type="match status" value="1"/>
</dbReference>
<dbReference type="PANTHER" id="PTHR43199">
    <property type="entry name" value="GLUTATHIONE HYDROLASE"/>
    <property type="match status" value="1"/>
</dbReference>
<evidence type="ECO:0000256" key="4">
    <source>
        <dbReference type="ARBA" id="ARBA00022679"/>
    </source>
</evidence>
<evidence type="ECO:0000256" key="6">
    <source>
        <dbReference type="ARBA" id="ARBA00023145"/>
    </source>
</evidence>
<feature type="region of interest" description="Disordered" evidence="10">
    <location>
        <begin position="567"/>
        <end position="588"/>
    </location>
</feature>
<dbReference type="EC" id="3.4.19.13" evidence="9"/>
<dbReference type="PROSITE" id="PS00462">
    <property type="entry name" value="G_GLU_TRANSPEPTIDASE"/>
    <property type="match status" value="1"/>
</dbReference>
<evidence type="ECO:0000256" key="3">
    <source>
        <dbReference type="ARBA" id="ARBA00009381"/>
    </source>
</evidence>
<keyword evidence="7 9" id="KW-0012">Acyltransferase</keyword>
<keyword evidence="5 9" id="KW-0378">Hydrolase</keyword>
<accession>A0ABW5CIT4</accession>
<evidence type="ECO:0000313" key="12">
    <source>
        <dbReference type="EMBL" id="MFD2237209.1"/>
    </source>
</evidence>
<dbReference type="InterPro" id="IPR043137">
    <property type="entry name" value="GGT_ssub_C"/>
</dbReference>
<comment type="pathway">
    <text evidence="9">Sulfur metabolism; glutathione metabolism.</text>
</comment>
<keyword evidence="11" id="KW-0732">Signal</keyword>
<comment type="caution">
    <text evidence="12">The sequence shown here is derived from an EMBL/GenBank/DDBJ whole genome shotgun (WGS) entry which is preliminary data.</text>
</comment>
<comment type="PTM">
    <text evidence="9">Cleaved by autocatalysis into a large and a small subunit.</text>
</comment>
<comment type="catalytic activity">
    <reaction evidence="1 9">
        <text>an S-substituted glutathione + H2O = an S-substituted L-cysteinylglycine + L-glutamate</text>
        <dbReference type="Rhea" id="RHEA:59468"/>
        <dbReference type="ChEBI" id="CHEBI:15377"/>
        <dbReference type="ChEBI" id="CHEBI:29985"/>
        <dbReference type="ChEBI" id="CHEBI:90779"/>
        <dbReference type="ChEBI" id="CHEBI:143103"/>
        <dbReference type="EC" id="3.4.19.13"/>
    </reaction>
</comment>
<keyword evidence="6 9" id="KW-0865">Zymogen</keyword>
<dbReference type="NCBIfam" id="TIGR00066">
    <property type="entry name" value="g_glut_trans"/>
    <property type="match status" value="1"/>
</dbReference>
<feature type="compositionally biased region" description="Basic and acidic residues" evidence="10">
    <location>
        <begin position="567"/>
        <end position="576"/>
    </location>
</feature>
<feature type="signal peptide" evidence="11">
    <location>
        <begin position="1"/>
        <end position="21"/>
    </location>
</feature>
<keyword evidence="4 9" id="KW-0808">Transferase</keyword>
<dbReference type="RefSeq" id="WP_377946379.1">
    <property type="nucleotide sequence ID" value="NZ_CP072611.1"/>
</dbReference>
<sequence length="588" mass="61921">MMRSMLGALAAISLATSVALAQEIERPAPEAATGFAERQAVSSVKDMVVAAHPLAAEAGARMLAAGGTAIDAMIATQLVLNLVEPQSSGIGGGAFLLYRDARTGRMTAYDGRETAPAAAMPDLFLDDLGQPLSFMDAVVGGRSVGTPGTLRLMELTHRLHGRLAWAELFEPAIRLAEEGFEVGERLAGLVAGDEALTRQEAARDYFHPEGRPIEAGDTLRNPEFAATLRAIAERGAEAFYQGEIAEDIVQAVQGFTDNPGTLALEDLAHYRVVPREPVCAPFRVYEVCGMGPPSSGGLTVGQILGLLDHFDLEALEPLSPAATHLFVEASRLAYADRALYIADSDFVRVPAKGLLDPGYTTARAQRIDRAQAAEAVSAGNPPWREAGLRAPDRSLEIPSTSHVSIMDGEGNVVSLTTTIEAGFGSRLMVRGFLLNNELTDFSFVPEEGGLMVANRVEGGKRPRSSMAPTIVLDAGGEPVLVVGSPGGARIIPYVARTILGVLVWGLDPQEAVSLPHVATLGGPVDLEEGLAPEGLAQALEALGHEVRMMELNSGLHAISLERGRLSAGVDPRREGAARSSGEVEAAAQ</sequence>
<dbReference type="PANTHER" id="PTHR43199:SF1">
    <property type="entry name" value="GLUTATHIONE HYDROLASE PROENZYME"/>
    <property type="match status" value="1"/>
</dbReference>
<evidence type="ECO:0000256" key="9">
    <source>
        <dbReference type="RuleBase" id="RU368036"/>
    </source>
</evidence>
<dbReference type="EC" id="2.3.2.2" evidence="9"/>
<protein>
    <recommendedName>
        <fullName evidence="9">Glutathione hydrolase proenzyme</fullName>
        <ecNumber evidence="9">2.3.2.2</ecNumber>
        <ecNumber evidence="9">3.4.19.13</ecNumber>
    </recommendedName>
    <component>
        <recommendedName>
            <fullName evidence="9">Glutathione hydrolase large chain</fullName>
        </recommendedName>
    </component>
    <component>
        <recommendedName>
            <fullName evidence="9">Glutathione hydrolase small chain</fullName>
        </recommendedName>
    </component>
</protein>
<evidence type="ECO:0000256" key="1">
    <source>
        <dbReference type="ARBA" id="ARBA00001049"/>
    </source>
</evidence>
<evidence type="ECO:0000256" key="7">
    <source>
        <dbReference type="ARBA" id="ARBA00023315"/>
    </source>
</evidence>
<evidence type="ECO:0000313" key="13">
    <source>
        <dbReference type="Proteomes" id="UP001597371"/>
    </source>
</evidence>
<dbReference type="Gene3D" id="3.60.20.40">
    <property type="match status" value="1"/>
</dbReference>
<dbReference type="InterPro" id="IPR051792">
    <property type="entry name" value="GGT_bact"/>
</dbReference>
<keyword evidence="9" id="KW-0317">Glutathione biosynthesis</keyword>
<dbReference type="InterPro" id="IPR055262">
    <property type="entry name" value="GGT_CS"/>
</dbReference>
<feature type="chain" id="PRO_5047384044" description="Glutathione hydrolase proenzyme" evidence="11">
    <location>
        <begin position="22"/>
        <end position="588"/>
    </location>
</feature>
<evidence type="ECO:0000256" key="8">
    <source>
        <dbReference type="ARBA" id="ARBA00047417"/>
    </source>
</evidence>
<comment type="subunit">
    <text evidence="9">This enzyme consists of two polypeptide chains, which are synthesized in precursor form from a single polypeptide.</text>
</comment>